<evidence type="ECO:0008006" key="4">
    <source>
        <dbReference type="Google" id="ProtNLM"/>
    </source>
</evidence>
<evidence type="ECO:0000256" key="1">
    <source>
        <dbReference type="SAM" id="Phobius"/>
    </source>
</evidence>
<evidence type="ECO:0000313" key="3">
    <source>
        <dbReference type="Proteomes" id="UP000074119"/>
    </source>
</evidence>
<dbReference type="AlphaFoldDB" id="A0A127M3B3"/>
<reference evidence="2 3" key="1">
    <citation type="submission" date="2015-12" db="EMBL/GenBank/DDBJ databases">
        <authorList>
            <person name="Shamseldin A."/>
            <person name="Moawad H."/>
            <person name="Abd El-Rahim W.M."/>
            <person name="Sadowsky M.J."/>
        </authorList>
    </citation>
    <scope>NUCLEOTIDE SEQUENCE [LARGE SCALE GENOMIC DNA]</scope>
    <source>
        <strain evidence="2 3">SM2</strain>
    </source>
</reference>
<proteinExistence type="predicted"/>
<dbReference type="EMBL" id="CP014544">
    <property type="protein sequence ID" value="AMO67718.1"/>
    <property type="molecule type" value="Genomic_DNA"/>
</dbReference>
<dbReference type="InterPro" id="IPR018642">
    <property type="entry name" value="DUF2066"/>
</dbReference>
<accession>A0A127M3B3</accession>
<dbReference type="RefSeq" id="WP_062383256.1">
    <property type="nucleotide sequence ID" value="NZ_CP014544.1"/>
</dbReference>
<dbReference type="KEGG" id="zal:AZF00_05140"/>
<name>A0A127M3B3_9GAMM</name>
<dbReference type="Proteomes" id="UP000074119">
    <property type="component" value="Chromosome"/>
</dbReference>
<keyword evidence="1" id="KW-0812">Transmembrane</keyword>
<organism evidence="2 3">
    <name type="scientific">Zhongshania aliphaticivorans</name>
    <dbReference type="NCBI Taxonomy" id="1470434"/>
    <lineage>
        <taxon>Bacteria</taxon>
        <taxon>Pseudomonadati</taxon>
        <taxon>Pseudomonadota</taxon>
        <taxon>Gammaproteobacteria</taxon>
        <taxon>Cellvibrionales</taxon>
        <taxon>Spongiibacteraceae</taxon>
        <taxon>Zhongshania</taxon>
    </lineage>
</organism>
<gene>
    <name evidence="2" type="ORF">AZF00_05140</name>
</gene>
<keyword evidence="1" id="KW-0472">Membrane</keyword>
<evidence type="ECO:0000313" key="2">
    <source>
        <dbReference type="EMBL" id="AMO67718.1"/>
    </source>
</evidence>
<dbReference type="STRING" id="1470434.AZF00_05140"/>
<feature type="transmembrane region" description="Helical" evidence="1">
    <location>
        <begin position="45"/>
        <end position="67"/>
    </location>
</feature>
<keyword evidence="1" id="KW-1133">Transmembrane helix</keyword>
<dbReference type="Pfam" id="PF09839">
    <property type="entry name" value="DUF2066"/>
    <property type="match status" value="1"/>
</dbReference>
<protein>
    <recommendedName>
        <fullName evidence="4">DUF2066 domain-containing protein</fullName>
    </recommendedName>
</protein>
<sequence>MSLIQQQKRDFLPLLTTMSRLLATMAPWDGQKGLKQVKQIIRVSVVLWLFVVAGMSAVVAGTVANLYDEQLVVESQSPETLKKAAAEALERVFIRVSGRGDIASNAAVAGVLARPEPLITQYHYQRSKGENGEDILLLSLSFSPRQVNSELQSAGLPVWSANRPAVLVWLLADTAEGRQFVGTDSQAELLKDLKEVAQRRGLDLQLPLFDLADSTNLTSDQLWQMSVDDVRRASARYSAPFVLMGRASQFSTGQWIASWMVLQGDEVIRLESEGLDGRDLLARPVGALADLQASKYSVVASGGVNSANSLIHVSGITNFAAYADMITYLEGLAVVQHANTVWLSDNELILELVLNDDMEKVKRFLSLDGRLMEEPASTVVMNSAALSVRGFYRWSGRHL</sequence>